<dbReference type="SUPFAM" id="SSF88723">
    <property type="entry name" value="PIN domain-like"/>
    <property type="match status" value="1"/>
</dbReference>
<proteinExistence type="predicted"/>
<gene>
    <name evidence="2" type="ORF">DCK97_21625</name>
</gene>
<dbReference type="RefSeq" id="WP_014747117.1">
    <property type="nucleotide sequence ID" value="NZ_CP121047.1"/>
</dbReference>
<feature type="domain" description="PIN" evidence="1">
    <location>
        <begin position="4"/>
        <end position="117"/>
    </location>
</feature>
<dbReference type="InterPro" id="IPR002716">
    <property type="entry name" value="PIN_dom"/>
</dbReference>
<evidence type="ECO:0000313" key="2">
    <source>
        <dbReference type="EMBL" id="HAE50019.1"/>
    </source>
</evidence>
<sequence>MKVIADTNVLARAILQDDEAQCRMARDLLKQATLIAVPLPCLCELVWILRQGAKLPKEDVAVAIRALLNTDTVVVNRPAVEAGLALLDAGGDFADGIIAHEGKWLGGETFVSFDRKAAALLSKQGESVRLLSQRDPPHGSA</sequence>
<dbReference type="Pfam" id="PF01850">
    <property type="entry name" value="PIN"/>
    <property type="match status" value="1"/>
</dbReference>
<evidence type="ECO:0000259" key="1">
    <source>
        <dbReference type="Pfam" id="PF01850"/>
    </source>
</evidence>
<dbReference type="CDD" id="cd18683">
    <property type="entry name" value="PIN_VapC-like"/>
    <property type="match status" value="1"/>
</dbReference>
<dbReference type="Gene3D" id="3.40.50.1010">
    <property type="entry name" value="5'-nuclease"/>
    <property type="match status" value="1"/>
</dbReference>
<dbReference type="EMBL" id="DMAI01000355">
    <property type="protein sequence ID" value="HAE50019.1"/>
    <property type="molecule type" value="Genomic_DNA"/>
</dbReference>
<accession>A0A3B9IS30</accession>
<dbReference type="InterPro" id="IPR029060">
    <property type="entry name" value="PIN-like_dom_sf"/>
</dbReference>
<dbReference type="PANTHER" id="PTHR39664:SF2">
    <property type="entry name" value="NUCLEIC ACID-BINDING PROTEIN, CONTAINING PIN DOMAIN-RELATED"/>
    <property type="match status" value="1"/>
</dbReference>
<dbReference type="AlphaFoldDB" id="A0A3B9IS30"/>
<reference evidence="2 3" key="1">
    <citation type="journal article" date="2018" name="Nat. Biotechnol.">
        <title>A standardized bacterial taxonomy based on genome phylogeny substantially revises the tree of life.</title>
        <authorList>
            <person name="Parks D.H."/>
            <person name="Chuvochina M."/>
            <person name="Waite D.W."/>
            <person name="Rinke C."/>
            <person name="Skarshewski A."/>
            <person name="Chaumeil P.A."/>
            <person name="Hugenholtz P."/>
        </authorList>
    </citation>
    <scope>NUCLEOTIDE SEQUENCE [LARGE SCALE GENOMIC DNA]</scope>
    <source>
        <strain evidence="2">UBA8739</strain>
    </source>
</reference>
<dbReference type="Proteomes" id="UP000257706">
    <property type="component" value="Unassembled WGS sequence"/>
</dbReference>
<organism evidence="2 3">
    <name type="scientific">Tistrella mobilis</name>
    <dbReference type="NCBI Taxonomy" id="171437"/>
    <lineage>
        <taxon>Bacteria</taxon>
        <taxon>Pseudomonadati</taxon>
        <taxon>Pseudomonadota</taxon>
        <taxon>Alphaproteobacteria</taxon>
        <taxon>Geminicoccales</taxon>
        <taxon>Geminicoccaceae</taxon>
        <taxon>Tistrella</taxon>
    </lineage>
</organism>
<dbReference type="PANTHER" id="PTHR39664">
    <property type="match status" value="1"/>
</dbReference>
<name>A0A3B9IS30_9PROT</name>
<protein>
    <submittedName>
        <fullName evidence="2">PIN domain-containing protein</fullName>
    </submittedName>
</protein>
<comment type="caution">
    <text evidence="2">The sequence shown here is derived from an EMBL/GenBank/DDBJ whole genome shotgun (WGS) entry which is preliminary data.</text>
</comment>
<dbReference type="OMA" id="IAHEGAW"/>
<evidence type="ECO:0000313" key="3">
    <source>
        <dbReference type="Proteomes" id="UP000257706"/>
    </source>
</evidence>